<dbReference type="SMART" id="SM00612">
    <property type="entry name" value="Kelch"/>
    <property type="match status" value="2"/>
</dbReference>
<dbReference type="InterPro" id="IPR015915">
    <property type="entry name" value="Kelch-typ_b-propeller"/>
</dbReference>
<dbReference type="Proteomes" id="UP001497392">
    <property type="component" value="Unassembled WGS sequence"/>
</dbReference>
<dbReference type="PANTHER" id="PTHR46344">
    <property type="entry name" value="OS02G0202900 PROTEIN"/>
    <property type="match status" value="1"/>
</dbReference>
<keyword evidence="2" id="KW-0677">Repeat</keyword>
<dbReference type="InterPro" id="IPR056443">
    <property type="entry name" value="AEP_C962R"/>
</dbReference>
<evidence type="ECO:0000256" key="1">
    <source>
        <dbReference type="ARBA" id="ARBA00022441"/>
    </source>
</evidence>
<dbReference type="Pfam" id="PF01344">
    <property type="entry name" value="Kelch_1"/>
    <property type="match status" value="1"/>
</dbReference>
<comment type="caution">
    <text evidence="6">The sequence shown here is derived from an EMBL/GenBank/DDBJ whole genome shotgun (WGS) entry which is preliminary data.</text>
</comment>
<proteinExistence type="predicted"/>
<organism evidence="6 7">
    <name type="scientific">Coccomyxa viridis</name>
    <dbReference type="NCBI Taxonomy" id="1274662"/>
    <lineage>
        <taxon>Eukaryota</taxon>
        <taxon>Viridiplantae</taxon>
        <taxon>Chlorophyta</taxon>
        <taxon>core chlorophytes</taxon>
        <taxon>Trebouxiophyceae</taxon>
        <taxon>Trebouxiophyceae incertae sedis</taxon>
        <taxon>Coccomyxaceae</taxon>
        <taxon>Coccomyxa</taxon>
    </lineage>
</organism>
<dbReference type="Gene3D" id="2.120.10.80">
    <property type="entry name" value="Kelch-type beta propeller"/>
    <property type="match status" value="1"/>
</dbReference>
<reference evidence="6 7" key="1">
    <citation type="submission" date="2024-06" db="EMBL/GenBank/DDBJ databases">
        <authorList>
            <person name="Kraege A."/>
            <person name="Thomma B."/>
        </authorList>
    </citation>
    <scope>NUCLEOTIDE SEQUENCE [LARGE SCALE GENOMIC DNA]</scope>
</reference>
<evidence type="ECO:0000256" key="3">
    <source>
        <dbReference type="SAM" id="MobiDB-lite"/>
    </source>
</evidence>
<feature type="domain" description="Primase C-terminal 2" evidence="4">
    <location>
        <begin position="563"/>
        <end position="624"/>
    </location>
</feature>
<evidence type="ECO:0000313" key="7">
    <source>
        <dbReference type="Proteomes" id="UP001497392"/>
    </source>
</evidence>
<evidence type="ECO:0000256" key="2">
    <source>
        <dbReference type="ARBA" id="ARBA00022737"/>
    </source>
</evidence>
<feature type="domain" description="C962R-like N-terminal AEP" evidence="5">
    <location>
        <begin position="241"/>
        <end position="300"/>
    </location>
</feature>
<protein>
    <submittedName>
        <fullName evidence="6">G4026 protein</fullName>
    </submittedName>
</protein>
<dbReference type="Pfam" id="PF08707">
    <property type="entry name" value="PriCT_2"/>
    <property type="match status" value="1"/>
</dbReference>
<keyword evidence="1" id="KW-0880">Kelch repeat</keyword>
<evidence type="ECO:0000259" key="5">
    <source>
        <dbReference type="Pfam" id="PF23162"/>
    </source>
</evidence>
<feature type="region of interest" description="Disordered" evidence="3">
    <location>
        <begin position="1"/>
        <end position="58"/>
    </location>
</feature>
<dbReference type="InterPro" id="IPR014819">
    <property type="entry name" value="PriCT_2"/>
</dbReference>
<dbReference type="InterPro" id="IPR011043">
    <property type="entry name" value="Gal_Oxase/kelch_b-propeller"/>
</dbReference>
<dbReference type="PANTHER" id="PTHR46344:SF27">
    <property type="entry name" value="KELCH REPEAT SUPERFAMILY PROTEIN"/>
    <property type="match status" value="1"/>
</dbReference>
<name>A0ABP1FU96_9CHLO</name>
<evidence type="ECO:0000313" key="6">
    <source>
        <dbReference type="EMBL" id="CAL5221773.1"/>
    </source>
</evidence>
<dbReference type="EMBL" id="CAXHTA020000005">
    <property type="protein sequence ID" value="CAL5221773.1"/>
    <property type="molecule type" value="Genomic_DNA"/>
</dbReference>
<accession>A0ABP1FU96</accession>
<evidence type="ECO:0000259" key="4">
    <source>
        <dbReference type="Pfam" id="PF08707"/>
    </source>
</evidence>
<dbReference type="SUPFAM" id="SSF50965">
    <property type="entry name" value="Galactose oxidase, central domain"/>
    <property type="match status" value="1"/>
</dbReference>
<keyword evidence="7" id="KW-1185">Reference proteome</keyword>
<dbReference type="InterPro" id="IPR006652">
    <property type="entry name" value="Kelch_1"/>
</dbReference>
<sequence>MQGYNGTNGLNGINGTSGATGQTRQTGLQGTTGATRQTGQTGLQGTTGATGQTGQTGLQGTTGARALVGNVLAVGGNNGQNLASAEVYSPITGTWSATGSLFTAREQFQVALLPTGNVLAAGGDGNNGYLTSAELFNPTTGTWTTTGSLTNPRNNFQMVVLPNGNVLAAALLEHYVSDLPRFHLGLVVKKSEYFPYIMDVAKSATKGASVGSPMDVLKVVVRALKSVVGETMMLFEHRNSANFHVLYPDIIVDSRTAVRVREKQLAVLTSEHPEVDWNDIVDERVLTSNGLRLLGSLKYKEITGARDRTKRYKEVEADIAGGCYVPCEIDLESGDVRDEAITYEALSARLLHRPDLSEANLFKLPSECFEESETYKYLTGFKITRPTCMTLTTEDKTGWRLEDTTARRGFYEKYLREAERFDFTFREHGLRVHPLVVQVDLSGHPETGRFDLLRQIMCDLGGILHPMKFGKPFVLHAQQTRSCFVFRDVPVGNTMAGAIKRHLVNSLEKQVCGGHRSWEKAIAGNEPGGAPLMGTLCSLTLGRWRPIEVDWKARTTTPLEIGQWMQIKFALKTSGGGDTYRDLFIDQSRKSPKFDQCAVERKWDEVQDTNGRALVTIGTIIHCAKVDNYDGYLAWKMAQVVGREREWTEDPAKAQRVRAALKACIRKKGSDVSIAKLFQTMFPGVYKWCGENKSTIPYFRFNGTYWQQHKSTAGVMTLLSDVLAPEFEAEATKSFMEAKEKEDSDK</sequence>
<gene>
    <name evidence="6" type="primary">g4026</name>
    <name evidence="6" type="ORF">VP750_LOCUS3432</name>
</gene>
<dbReference type="Pfam" id="PF23162">
    <property type="entry name" value="AEP_C962R"/>
    <property type="match status" value="1"/>
</dbReference>